<reference evidence="1" key="2">
    <citation type="journal article" date="2015" name="Data Brief">
        <title>Shoot transcriptome of the giant reed, Arundo donax.</title>
        <authorList>
            <person name="Barrero R.A."/>
            <person name="Guerrero F.D."/>
            <person name="Moolhuijzen P."/>
            <person name="Goolsby J.A."/>
            <person name="Tidwell J."/>
            <person name="Bellgard S.E."/>
            <person name="Bellgard M.I."/>
        </authorList>
    </citation>
    <scope>NUCLEOTIDE SEQUENCE</scope>
    <source>
        <tissue evidence="1">Shoot tissue taken approximately 20 cm above the soil surface</tissue>
    </source>
</reference>
<name>A0A0A9EVG5_ARUDO</name>
<dbReference type="AlphaFoldDB" id="A0A0A9EVG5"/>
<sequence length="33" mass="4026">MLISFLTCKGRRQQKMIHIKYVEVEQIDVHFYA</sequence>
<reference evidence="1" key="1">
    <citation type="submission" date="2014-09" db="EMBL/GenBank/DDBJ databases">
        <authorList>
            <person name="Magalhaes I.L.F."/>
            <person name="Oliveira U."/>
            <person name="Santos F.R."/>
            <person name="Vidigal T.H.D.A."/>
            <person name="Brescovit A.D."/>
            <person name="Santos A.J."/>
        </authorList>
    </citation>
    <scope>NUCLEOTIDE SEQUENCE</scope>
    <source>
        <tissue evidence="1">Shoot tissue taken approximately 20 cm above the soil surface</tissue>
    </source>
</reference>
<evidence type="ECO:0000313" key="1">
    <source>
        <dbReference type="EMBL" id="JAE04730.1"/>
    </source>
</evidence>
<organism evidence="1">
    <name type="scientific">Arundo donax</name>
    <name type="common">Giant reed</name>
    <name type="synonym">Donax arundinaceus</name>
    <dbReference type="NCBI Taxonomy" id="35708"/>
    <lineage>
        <taxon>Eukaryota</taxon>
        <taxon>Viridiplantae</taxon>
        <taxon>Streptophyta</taxon>
        <taxon>Embryophyta</taxon>
        <taxon>Tracheophyta</taxon>
        <taxon>Spermatophyta</taxon>
        <taxon>Magnoliopsida</taxon>
        <taxon>Liliopsida</taxon>
        <taxon>Poales</taxon>
        <taxon>Poaceae</taxon>
        <taxon>PACMAD clade</taxon>
        <taxon>Arundinoideae</taxon>
        <taxon>Arundineae</taxon>
        <taxon>Arundo</taxon>
    </lineage>
</organism>
<proteinExistence type="predicted"/>
<dbReference type="EMBL" id="GBRH01193166">
    <property type="protein sequence ID" value="JAE04730.1"/>
    <property type="molecule type" value="Transcribed_RNA"/>
</dbReference>
<accession>A0A0A9EVG5</accession>
<protein>
    <submittedName>
        <fullName evidence="1">Uncharacterized protein</fullName>
    </submittedName>
</protein>